<name>A0A6B3BX70_9ACTN</name>
<accession>A0A6B3BX70</accession>
<dbReference type="AlphaFoldDB" id="A0A6B3BX70"/>
<dbReference type="EMBL" id="JAAGLU010000020">
    <property type="protein sequence ID" value="NEC88892.1"/>
    <property type="molecule type" value="Genomic_DNA"/>
</dbReference>
<feature type="compositionally biased region" description="Polar residues" evidence="1">
    <location>
        <begin position="94"/>
        <end position="107"/>
    </location>
</feature>
<evidence type="ECO:0000256" key="1">
    <source>
        <dbReference type="SAM" id="MobiDB-lite"/>
    </source>
</evidence>
<organism evidence="3">
    <name type="scientific">Streptomyces sp. SID12501</name>
    <dbReference type="NCBI Taxonomy" id="2706042"/>
    <lineage>
        <taxon>Bacteria</taxon>
        <taxon>Bacillati</taxon>
        <taxon>Actinomycetota</taxon>
        <taxon>Actinomycetes</taxon>
        <taxon>Kitasatosporales</taxon>
        <taxon>Streptomycetaceae</taxon>
        <taxon>Streptomyces</taxon>
    </lineage>
</organism>
<feature type="transmembrane region" description="Helical" evidence="2">
    <location>
        <begin position="27"/>
        <end position="52"/>
    </location>
</feature>
<proteinExistence type="predicted"/>
<protein>
    <submittedName>
        <fullName evidence="3">Uncharacterized protein</fullName>
    </submittedName>
</protein>
<feature type="transmembrane region" description="Helical" evidence="2">
    <location>
        <begin position="58"/>
        <end position="79"/>
    </location>
</feature>
<evidence type="ECO:0000256" key="2">
    <source>
        <dbReference type="SAM" id="Phobius"/>
    </source>
</evidence>
<sequence length="107" mass="11083">MDNYGGHIGQGRARDSQARRDAVTVEIGYALCSALFLAVVVFGVVAGPALAFELSDTVQGTLVASGATLGAVLFTVRVVSVLNRFAREGDSTDGDQPSQPGRTNPDS</sequence>
<keyword evidence="2" id="KW-0472">Membrane</keyword>
<dbReference type="RefSeq" id="WP_164317251.1">
    <property type="nucleotide sequence ID" value="NZ_JAAGLU010000020.1"/>
</dbReference>
<comment type="caution">
    <text evidence="3">The sequence shown here is derived from an EMBL/GenBank/DDBJ whole genome shotgun (WGS) entry which is preliminary data.</text>
</comment>
<keyword evidence="2" id="KW-0812">Transmembrane</keyword>
<gene>
    <name evidence="3" type="ORF">G3I71_24450</name>
</gene>
<feature type="region of interest" description="Disordered" evidence="1">
    <location>
        <begin position="88"/>
        <end position="107"/>
    </location>
</feature>
<keyword evidence="2" id="KW-1133">Transmembrane helix</keyword>
<reference evidence="3" key="1">
    <citation type="submission" date="2020-01" db="EMBL/GenBank/DDBJ databases">
        <title>Insect and environment-associated Actinomycetes.</title>
        <authorList>
            <person name="Currrie C."/>
            <person name="Chevrette M."/>
            <person name="Carlson C."/>
            <person name="Stubbendieck R."/>
            <person name="Wendt-Pienkowski E."/>
        </authorList>
    </citation>
    <scope>NUCLEOTIDE SEQUENCE</scope>
    <source>
        <strain evidence="3">SID12501</strain>
    </source>
</reference>
<dbReference type="Pfam" id="PF19857">
    <property type="entry name" value="DUF6332"/>
    <property type="match status" value="1"/>
</dbReference>
<evidence type="ECO:0000313" key="3">
    <source>
        <dbReference type="EMBL" id="NEC88892.1"/>
    </source>
</evidence>
<dbReference type="InterPro" id="IPR046295">
    <property type="entry name" value="DUF6332"/>
</dbReference>